<proteinExistence type="predicted"/>
<protein>
    <recommendedName>
        <fullName evidence="1">Cytochrome P460 domain-containing protein</fullName>
    </recommendedName>
</protein>
<sequence length="173" mass="18411">MKQIIVVSLAVGLVTGLVGYNAAASGGADEGSAPALSELPAGYRDWPLITVAHEEGKLNDIRAILGNDIAIKAFREGATTYPDGTIIGRLAWDYHPLEESKAAFGAPQSFVAGPPKNGVQFMIKDVKKYASTGGWGYVEFDDGKPSAKAMPEACFACHSVVKDRDFVFSRYAP</sequence>
<accession>A0ABR9ITR9</accession>
<name>A0ABR9ITR9_RHIVS</name>
<dbReference type="Proteomes" id="UP000620262">
    <property type="component" value="Unassembled WGS sequence"/>
</dbReference>
<organism evidence="2 3">
    <name type="scientific">Rhizobium viscosum</name>
    <name type="common">Arthrobacter viscosus</name>
    <dbReference type="NCBI Taxonomy" id="1673"/>
    <lineage>
        <taxon>Bacteria</taxon>
        <taxon>Pseudomonadati</taxon>
        <taxon>Pseudomonadota</taxon>
        <taxon>Alphaproteobacteria</taxon>
        <taxon>Hyphomicrobiales</taxon>
        <taxon>Rhizobiaceae</taxon>
        <taxon>Rhizobium/Agrobacterium group</taxon>
        <taxon>Rhizobium</taxon>
    </lineage>
</organism>
<dbReference type="InterPro" id="IPR038142">
    <property type="entry name" value="Cytochrome_P460_sp"/>
</dbReference>
<evidence type="ECO:0000259" key="1">
    <source>
        <dbReference type="Pfam" id="PF16694"/>
    </source>
</evidence>
<evidence type="ECO:0000313" key="2">
    <source>
        <dbReference type="EMBL" id="MBE1506583.1"/>
    </source>
</evidence>
<reference evidence="2 3" key="1">
    <citation type="submission" date="2020-10" db="EMBL/GenBank/DDBJ databases">
        <title>Sequencing the genomes of 1000 actinobacteria strains.</title>
        <authorList>
            <person name="Klenk H.-P."/>
        </authorList>
    </citation>
    <scope>NUCLEOTIDE SEQUENCE [LARGE SCALE GENOMIC DNA]</scope>
    <source>
        <strain evidence="2 3">DSM 7307</strain>
    </source>
</reference>
<evidence type="ECO:0000313" key="3">
    <source>
        <dbReference type="Proteomes" id="UP000620262"/>
    </source>
</evidence>
<comment type="caution">
    <text evidence="2">The sequence shown here is derived from an EMBL/GenBank/DDBJ whole genome shotgun (WGS) entry which is preliminary data.</text>
</comment>
<dbReference type="InterPro" id="IPR032033">
    <property type="entry name" value="Cytochrome_P460"/>
</dbReference>
<dbReference type="Gene3D" id="3.50.70.20">
    <property type="entry name" value="Cytochrome P460"/>
    <property type="match status" value="1"/>
</dbReference>
<gene>
    <name evidence="2" type="ORF">H4W29_003764</name>
</gene>
<dbReference type="Pfam" id="PF16694">
    <property type="entry name" value="Cytochrome_P460"/>
    <property type="match status" value="1"/>
</dbReference>
<dbReference type="EMBL" id="JADBEC010000001">
    <property type="protein sequence ID" value="MBE1506583.1"/>
    <property type="molecule type" value="Genomic_DNA"/>
</dbReference>
<dbReference type="RefSeq" id="WP_192730270.1">
    <property type="nucleotide sequence ID" value="NZ_BAAAVL010000018.1"/>
</dbReference>
<keyword evidence="3" id="KW-1185">Reference proteome</keyword>
<dbReference type="CDD" id="cd20753">
    <property type="entry name" value="cyt_P460_Mc-like"/>
    <property type="match status" value="1"/>
</dbReference>
<feature type="domain" description="Cytochrome P460" evidence="1">
    <location>
        <begin position="40"/>
        <end position="169"/>
    </location>
</feature>